<feature type="binding site" evidence="3">
    <location>
        <position position="170"/>
    </location>
    <ligand>
        <name>ATP</name>
        <dbReference type="ChEBI" id="CHEBI:30616"/>
    </ligand>
</feature>
<evidence type="ECO:0000256" key="3">
    <source>
        <dbReference type="PROSITE-ProRule" id="PRU10141"/>
    </source>
</evidence>
<organism evidence="5 6">
    <name type="scientific">Fraxinus pennsylvanica</name>
    <dbReference type="NCBI Taxonomy" id="56036"/>
    <lineage>
        <taxon>Eukaryota</taxon>
        <taxon>Viridiplantae</taxon>
        <taxon>Streptophyta</taxon>
        <taxon>Embryophyta</taxon>
        <taxon>Tracheophyta</taxon>
        <taxon>Spermatophyta</taxon>
        <taxon>Magnoliopsida</taxon>
        <taxon>eudicotyledons</taxon>
        <taxon>Gunneridae</taxon>
        <taxon>Pentapetalae</taxon>
        <taxon>asterids</taxon>
        <taxon>lamiids</taxon>
        <taxon>Lamiales</taxon>
        <taxon>Oleaceae</taxon>
        <taxon>Oleeae</taxon>
        <taxon>Fraxinus</taxon>
    </lineage>
</organism>
<dbReference type="SUPFAM" id="SSF56112">
    <property type="entry name" value="Protein kinase-like (PK-like)"/>
    <property type="match status" value="2"/>
</dbReference>
<dbReference type="EMBL" id="OU503044">
    <property type="protein sequence ID" value="CAI9768178.1"/>
    <property type="molecule type" value="Genomic_DNA"/>
</dbReference>
<dbReference type="Gene3D" id="3.30.200.20">
    <property type="entry name" value="Phosphorylase Kinase, domain 1"/>
    <property type="match status" value="2"/>
</dbReference>
<dbReference type="GO" id="GO:0004672">
    <property type="term" value="F:protein kinase activity"/>
    <property type="evidence" value="ECO:0007669"/>
    <property type="project" value="InterPro"/>
</dbReference>
<dbReference type="Pfam" id="PF07714">
    <property type="entry name" value="PK_Tyr_Ser-Thr"/>
    <property type="match status" value="1"/>
</dbReference>
<dbReference type="InterPro" id="IPR001245">
    <property type="entry name" value="Ser-Thr/Tyr_kinase_cat_dom"/>
</dbReference>
<dbReference type="PROSITE" id="PS50011">
    <property type="entry name" value="PROTEIN_KINASE_DOM"/>
    <property type="match status" value="2"/>
</dbReference>
<protein>
    <recommendedName>
        <fullName evidence="4">Protein kinase domain-containing protein</fullName>
    </recommendedName>
</protein>
<dbReference type="GO" id="GO:0005524">
    <property type="term" value="F:ATP binding"/>
    <property type="evidence" value="ECO:0007669"/>
    <property type="project" value="UniProtKB-UniRule"/>
</dbReference>
<dbReference type="AlphaFoldDB" id="A0AAD2DX89"/>
<reference evidence="5" key="1">
    <citation type="submission" date="2023-05" db="EMBL/GenBank/DDBJ databases">
        <authorList>
            <person name="Huff M."/>
        </authorList>
    </citation>
    <scope>NUCLEOTIDE SEQUENCE</scope>
</reference>
<dbReference type="Pfam" id="PF00069">
    <property type="entry name" value="Pkinase"/>
    <property type="match status" value="1"/>
</dbReference>
<dbReference type="Gene3D" id="1.10.510.10">
    <property type="entry name" value="Transferase(Phosphotransferase) domain 1"/>
    <property type="match status" value="2"/>
</dbReference>
<evidence type="ECO:0000259" key="4">
    <source>
        <dbReference type="PROSITE" id="PS50011"/>
    </source>
</evidence>
<evidence type="ECO:0000256" key="1">
    <source>
        <dbReference type="ARBA" id="ARBA00022741"/>
    </source>
</evidence>
<sequence>MVVVINTVRVVDVGREDGGGGTEELNGGNDGMLWEKNLDMSLEAEREMSNNYDNWERLVRAVIRKEEIWQMFHDRSPSISSISSDSSLDSEDLDVPFDFSRPGGSSPYQQLPQRTVDVPFDFSGLVFVRGFTPVFDLDDILRSTAEFLGKGTFGSAYMSAMDSGITVVLKRLNLANMPENMFRQHMDVIGNVRHENVSALRAFYFSKDEKLMVYDHYSNGSISAMLHGKTGENRAPLHWETRLRIAVGAARGIAHIHKQSGGKLVHGNIKSSNIFLNSNQYGCVSDLGLASMIPSPVMRNAGYHAPEVKNTRNVSQASDVYSFGILLLELLTRKPPLHAIGVNEAVDLVKLVNSVNGKERTANVFDVELLRNRSLEEQMIKTLEIGMSCVAKSPRRRPKMAQVVKMIEDISTMNTRSNLVFIEGVNPDFDLQDMLRASAEVLGRGTIGTSYKATLDNGSTIAVKRLREVIVTSKEFQQQVEVIGRMKHKNVATLTAYYYSHDEKLMVYDYYGEKSASSMLHGKIGENKIPLDWETRLRIAVGAARGIAHIHTQVGQNLIHGNVKTSNIFLAAQGYGCVSDVGLATLVSTTSVLDSRSSGYRAPEVTDTKKLSQASDVYSFGVVLLELITGKPSILSEDNEKDIQLVRWVSSVLREDWTVKVFDIELLRYPHMEQAMVKFLQIAFNCVKSVPEQRPKVSEVVRMLEDISGTNSGD</sequence>
<feature type="domain" description="Protein kinase" evidence="4">
    <location>
        <begin position="142"/>
        <end position="422"/>
    </location>
</feature>
<accession>A0AAD2DX89</accession>
<evidence type="ECO:0000313" key="6">
    <source>
        <dbReference type="Proteomes" id="UP000834106"/>
    </source>
</evidence>
<dbReference type="InterPro" id="IPR050994">
    <property type="entry name" value="At_inactive_RLKs"/>
</dbReference>
<name>A0AAD2DX89_9LAMI</name>
<keyword evidence="6" id="KW-1185">Reference proteome</keyword>
<keyword evidence="1 3" id="KW-0547">Nucleotide-binding</keyword>
<feature type="domain" description="Protein kinase" evidence="4">
    <location>
        <begin position="436"/>
        <end position="707"/>
    </location>
</feature>
<dbReference type="PROSITE" id="PS00107">
    <property type="entry name" value="PROTEIN_KINASE_ATP"/>
    <property type="match status" value="1"/>
</dbReference>
<evidence type="ECO:0000256" key="2">
    <source>
        <dbReference type="ARBA" id="ARBA00022840"/>
    </source>
</evidence>
<dbReference type="InterPro" id="IPR000719">
    <property type="entry name" value="Prot_kinase_dom"/>
</dbReference>
<evidence type="ECO:0000313" key="5">
    <source>
        <dbReference type="EMBL" id="CAI9768178.1"/>
    </source>
</evidence>
<dbReference type="Proteomes" id="UP000834106">
    <property type="component" value="Chromosome 9"/>
</dbReference>
<dbReference type="InterPro" id="IPR017441">
    <property type="entry name" value="Protein_kinase_ATP_BS"/>
</dbReference>
<dbReference type="PANTHER" id="PTHR48010:SF1">
    <property type="entry name" value="PROTEIN KINASE DOMAIN-CONTAINING PROTEIN"/>
    <property type="match status" value="1"/>
</dbReference>
<keyword evidence="2 3" id="KW-0067">ATP-binding</keyword>
<dbReference type="PANTHER" id="PTHR48010">
    <property type="entry name" value="OS05G0588300 PROTEIN"/>
    <property type="match status" value="1"/>
</dbReference>
<proteinExistence type="predicted"/>
<dbReference type="FunFam" id="3.30.200.20:FF:000307">
    <property type="entry name" value="pollen receptor-like kinase 1"/>
    <property type="match status" value="1"/>
</dbReference>
<dbReference type="FunFam" id="1.10.510.10:FF:000095">
    <property type="entry name" value="protein STRUBBELIG-RECEPTOR FAMILY 8"/>
    <property type="match status" value="2"/>
</dbReference>
<gene>
    <name evidence="5" type="ORF">FPE_LOCUS15608</name>
</gene>
<dbReference type="InterPro" id="IPR011009">
    <property type="entry name" value="Kinase-like_dom_sf"/>
</dbReference>